<feature type="domain" description="Protein kinase" evidence="6">
    <location>
        <begin position="1"/>
        <end position="86"/>
    </location>
</feature>
<dbReference type="GO" id="GO:0005524">
    <property type="term" value="F:ATP binding"/>
    <property type="evidence" value="ECO:0007669"/>
    <property type="project" value="UniProtKB-KW"/>
</dbReference>
<comment type="caution">
    <text evidence="7">The sequence shown here is derived from an EMBL/GenBank/DDBJ whole genome shotgun (WGS) entry which is preliminary data.</text>
</comment>
<dbReference type="AlphaFoldDB" id="A0AAE0STG2"/>
<accession>A0AAE0STG2</accession>
<sequence>MMVTMSDACVQENNDISASYALKMLNKQHIVAIGQQTRVLNEKNIMADLRSDFIVRLYKTFKDEEYLYLLMEPCLEGELFTLLYEE</sequence>
<dbReference type="PANTHER" id="PTHR24353">
    <property type="entry name" value="CYCLIC NUCLEOTIDE-DEPENDENT PROTEIN KINASE"/>
    <property type="match status" value="1"/>
</dbReference>
<dbReference type="PROSITE" id="PS50011">
    <property type="entry name" value="PROTEIN_KINASE_DOM"/>
    <property type="match status" value="1"/>
</dbReference>
<keyword evidence="2" id="KW-0808">Transferase</keyword>
<dbReference type="EMBL" id="JAEAOA010002351">
    <property type="protein sequence ID" value="KAK3597454.1"/>
    <property type="molecule type" value="Genomic_DNA"/>
</dbReference>
<keyword evidence="4" id="KW-0418">Kinase</keyword>
<dbReference type="InterPro" id="IPR000719">
    <property type="entry name" value="Prot_kinase_dom"/>
</dbReference>
<evidence type="ECO:0000313" key="8">
    <source>
        <dbReference type="Proteomes" id="UP001195483"/>
    </source>
</evidence>
<name>A0AAE0STG2_9BIVA</name>
<dbReference type="SUPFAM" id="SSF56112">
    <property type="entry name" value="Protein kinase-like (PK-like)"/>
    <property type="match status" value="1"/>
</dbReference>
<dbReference type="GO" id="GO:0004674">
    <property type="term" value="F:protein serine/threonine kinase activity"/>
    <property type="evidence" value="ECO:0007669"/>
    <property type="project" value="UniProtKB-KW"/>
</dbReference>
<gene>
    <name evidence="7" type="ORF">CHS0354_041868</name>
</gene>
<dbReference type="Gene3D" id="3.30.200.20">
    <property type="entry name" value="Phosphorylase Kinase, domain 1"/>
    <property type="match status" value="1"/>
</dbReference>
<protein>
    <recommendedName>
        <fullName evidence="6">Protein kinase domain-containing protein</fullName>
    </recommendedName>
</protein>
<evidence type="ECO:0000256" key="5">
    <source>
        <dbReference type="ARBA" id="ARBA00022840"/>
    </source>
</evidence>
<keyword evidence="1" id="KW-0723">Serine/threonine-protein kinase</keyword>
<evidence type="ECO:0000256" key="4">
    <source>
        <dbReference type="ARBA" id="ARBA00022777"/>
    </source>
</evidence>
<reference evidence="7" key="2">
    <citation type="journal article" date="2021" name="Genome Biol. Evol.">
        <title>Developing a high-quality reference genome for a parasitic bivalve with doubly uniparental inheritance (Bivalvia: Unionida).</title>
        <authorList>
            <person name="Smith C.H."/>
        </authorList>
    </citation>
    <scope>NUCLEOTIDE SEQUENCE</scope>
    <source>
        <strain evidence="7">CHS0354</strain>
        <tissue evidence="7">Mantle</tissue>
    </source>
</reference>
<evidence type="ECO:0000256" key="3">
    <source>
        <dbReference type="ARBA" id="ARBA00022741"/>
    </source>
</evidence>
<dbReference type="Pfam" id="PF00069">
    <property type="entry name" value="Pkinase"/>
    <property type="match status" value="1"/>
</dbReference>
<reference evidence="7" key="3">
    <citation type="submission" date="2023-05" db="EMBL/GenBank/DDBJ databases">
        <authorList>
            <person name="Smith C.H."/>
        </authorList>
    </citation>
    <scope>NUCLEOTIDE SEQUENCE</scope>
    <source>
        <strain evidence="7">CHS0354</strain>
        <tissue evidence="7">Mantle</tissue>
    </source>
</reference>
<dbReference type="Proteomes" id="UP001195483">
    <property type="component" value="Unassembled WGS sequence"/>
</dbReference>
<keyword evidence="3" id="KW-0547">Nucleotide-binding</keyword>
<keyword evidence="8" id="KW-1185">Reference proteome</keyword>
<keyword evidence="5" id="KW-0067">ATP-binding</keyword>
<reference evidence="7" key="1">
    <citation type="journal article" date="2021" name="Genome Biol. Evol.">
        <title>A High-Quality Reference Genome for a Parasitic Bivalve with Doubly Uniparental Inheritance (Bivalvia: Unionida).</title>
        <authorList>
            <person name="Smith C.H."/>
        </authorList>
    </citation>
    <scope>NUCLEOTIDE SEQUENCE</scope>
    <source>
        <strain evidence="7">CHS0354</strain>
    </source>
</reference>
<organism evidence="7 8">
    <name type="scientific">Potamilus streckersoni</name>
    <dbReference type="NCBI Taxonomy" id="2493646"/>
    <lineage>
        <taxon>Eukaryota</taxon>
        <taxon>Metazoa</taxon>
        <taxon>Spiralia</taxon>
        <taxon>Lophotrochozoa</taxon>
        <taxon>Mollusca</taxon>
        <taxon>Bivalvia</taxon>
        <taxon>Autobranchia</taxon>
        <taxon>Heteroconchia</taxon>
        <taxon>Palaeoheterodonta</taxon>
        <taxon>Unionida</taxon>
        <taxon>Unionoidea</taxon>
        <taxon>Unionidae</taxon>
        <taxon>Ambleminae</taxon>
        <taxon>Lampsilini</taxon>
        <taxon>Potamilus</taxon>
    </lineage>
</organism>
<dbReference type="PANTHER" id="PTHR24353:SF111">
    <property type="match status" value="1"/>
</dbReference>
<evidence type="ECO:0000256" key="1">
    <source>
        <dbReference type="ARBA" id="ARBA00022527"/>
    </source>
</evidence>
<evidence type="ECO:0000256" key="2">
    <source>
        <dbReference type="ARBA" id="ARBA00022679"/>
    </source>
</evidence>
<evidence type="ECO:0000313" key="7">
    <source>
        <dbReference type="EMBL" id="KAK3597454.1"/>
    </source>
</evidence>
<proteinExistence type="predicted"/>
<evidence type="ECO:0000259" key="6">
    <source>
        <dbReference type="PROSITE" id="PS50011"/>
    </source>
</evidence>
<dbReference type="InterPro" id="IPR011009">
    <property type="entry name" value="Kinase-like_dom_sf"/>
</dbReference>